<proteinExistence type="predicted"/>
<evidence type="ECO:0000313" key="2">
    <source>
        <dbReference type="EnsemblMetazoa" id="Aqu2.1.38974_001"/>
    </source>
</evidence>
<reference evidence="2" key="1">
    <citation type="submission" date="2017-05" db="UniProtKB">
        <authorList>
            <consortium name="EnsemblMetazoa"/>
        </authorList>
    </citation>
    <scope>IDENTIFICATION</scope>
</reference>
<dbReference type="InParanoid" id="A0A1X7VGR9"/>
<keyword evidence="1" id="KW-0812">Transmembrane</keyword>
<keyword evidence="1" id="KW-0472">Membrane</keyword>
<evidence type="ECO:0000256" key="1">
    <source>
        <dbReference type="SAM" id="Phobius"/>
    </source>
</evidence>
<feature type="transmembrane region" description="Helical" evidence="1">
    <location>
        <begin position="12"/>
        <end position="33"/>
    </location>
</feature>
<organism evidence="2">
    <name type="scientific">Amphimedon queenslandica</name>
    <name type="common">Sponge</name>
    <dbReference type="NCBI Taxonomy" id="400682"/>
    <lineage>
        <taxon>Eukaryota</taxon>
        <taxon>Metazoa</taxon>
        <taxon>Porifera</taxon>
        <taxon>Demospongiae</taxon>
        <taxon>Heteroscleromorpha</taxon>
        <taxon>Haplosclerida</taxon>
        <taxon>Niphatidae</taxon>
        <taxon>Amphimedon</taxon>
    </lineage>
</organism>
<keyword evidence="1" id="KW-1133">Transmembrane helix</keyword>
<protein>
    <submittedName>
        <fullName evidence="2">Uncharacterized protein</fullName>
    </submittedName>
</protein>
<dbReference type="AlphaFoldDB" id="A0A1X7VGR9"/>
<accession>A0A1X7VGR9</accession>
<dbReference type="EnsemblMetazoa" id="Aqu2.1.38974_001">
    <property type="protein sequence ID" value="Aqu2.1.38974_001"/>
    <property type="gene ID" value="Aqu2.1.38974"/>
</dbReference>
<name>A0A1X7VGR9_AMPQE</name>
<sequence>MPNFEEELFNCTLISAILGTTIYLYSLTLLLLAGLDMEPNTNTPALYLKHVGTNHFQADKSIDIS</sequence>